<dbReference type="EMBL" id="JAWLIP010000007">
    <property type="protein sequence ID" value="MDV6227603.1"/>
    <property type="molecule type" value="Genomic_DNA"/>
</dbReference>
<dbReference type="Proteomes" id="UP001185659">
    <property type="component" value="Unassembled WGS sequence"/>
</dbReference>
<evidence type="ECO:0000256" key="1">
    <source>
        <dbReference type="SAM" id="MobiDB-lite"/>
    </source>
</evidence>
<organism evidence="2 3">
    <name type="scientific">Nitratireductor aquimarinus</name>
    <dbReference type="NCBI Taxonomy" id="889300"/>
    <lineage>
        <taxon>Bacteria</taxon>
        <taxon>Pseudomonadati</taxon>
        <taxon>Pseudomonadota</taxon>
        <taxon>Alphaproteobacteria</taxon>
        <taxon>Hyphomicrobiales</taxon>
        <taxon>Phyllobacteriaceae</taxon>
        <taxon>Nitratireductor</taxon>
    </lineage>
</organism>
<feature type="region of interest" description="Disordered" evidence="1">
    <location>
        <begin position="285"/>
        <end position="304"/>
    </location>
</feature>
<evidence type="ECO:0008006" key="4">
    <source>
        <dbReference type="Google" id="ProtNLM"/>
    </source>
</evidence>
<keyword evidence="3" id="KW-1185">Reference proteome</keyword>
<proteinExistence type="predicted"/>
<reference evidence="2 3" key="1">
    <citation type="submission" date="2023-10" db="EMBL/GenBank/DDBJ databases">
        <authorList>
            <person name="Venkata Ramana C."/>
            <person name="Sasikala C."/>
            <person name="Dhurka M."/>
        </authorList>
    </citation>
    <scope>NUCLEOTIDE SEQUENCE [LARGE SCALE GENOMIC DNA]</scope>
    <source>
        <strain evidence="2 3">KCTC 32151</strain>
    </source>
</reference>
<name>A0ABU4AMZ0_9HYPH</name>
<comment type="caution">
    <text evidence="2">The sequence shown here is derived from an EMBL/GenBank/DDBJ whole genome shotgun (WGS) entry which is preliminary data.</text>
</comment>
<sequence>MSSAVFRQLASGGEAHRPERLFRAAISAFVSLTRPTRREIAQLDDLALPLYPLIAAETRRYAAAVLSDCATPPPGLLRRLTDEPAEICAPLLVRSPALSDVDLIGVIARHGQPHARVIGRRAHLNPAIAALVRALSAQAHDDEQTAPSAGSASEADVRDRLRLIMSAANTQAPAARQRNEKPLPTVEAASAILRKAVFSSESGAFEAALTELLGISSDAAREITGFPTYGELIVVLKALGFEDAEAFLLTAAVFPKLFSQRSAIGFFLERYRALSADDARHRLQGWRDGTSAPGHADQPVAISK</sequence>
<evidence type="ECO:0000313" key="2">
    <source>
        <dbReference type="EMBL" id="MDV6227603.1"/>
    </source>
</evidence>
<gene>
    <name evidence="2" type="ORF">R2G56_14985</name>
</gene>
<accession>A0ABU4AMZ0</accession>
<dbReference type="RefSeq" id="WP_317561826.1">
    <property type="nucleotide sequence ID" value="NZ_JAWLIP010000007.1"/>
</dbReference>
<evidence type="ECO:0000313" key="3">
    <source>
        <dbReference type="Proteomes" id="UP001185659"/>
    </source>
</evidence>
<protein>
    <recommendedName>
        <fullName evidence="4">DUF2336 domain-containing protein</fullName>
    </recommendedName>
</protein>